<gene>
    <name evidence="2" type="ORF">H5P28_00975</name>
</gene>
<sequence>MLRLFSLVFIAMSTCVVSFGECKWGDSFEGGLNNWVIEQAGDGDIISGDGCLEIKDKEGCTVWFRYRLNAPVVITYDAEVIDAGGDYDRLSDLNCFWMASDPRHPNDLFFENHGRTGDFKTYNILQTYYVGYGGNDNTTTRFRRYSGNGEKPLLPEHDLGSDEYLLMSEKVYHIRLEAIDGKVRYIRDGDVIFDFYDPDFLKSGWFGIRTFNSHLKIRNFRILAHDRN</sequence>
<evidence type="ECO:0000313" key="2">
    <source>
        <dbReference type="EMBL" id="MBC2592824.1"/>
    </source>
</evidence>
<dbReference type="Proteomes" id="UP000546464">
    <property type="component" value="Unassembled WGS sequence"/>
</dbReference>
<evidence type="ECO:0000313" key="3">
    <source>
        <dbReference type="Proteomes" id="UP000546464"/>
    </source>
</evidence>
<dbReference type="Pfam" id="PF19763">
    <property type="entry name" value="DUF6250"/>
    <property type="match status" value="1"/>
</dbReference>
<accession>A0A842HB71</accession>
<protein>
    <recommendedName>
        <fullName evidence="1">DUF6250 domain-containing protein</fullName>
    </recommendedName>
</protein>
<reference evidence="2 3" key="1">
    <citation type="submission" date="2020-07" db="EMBL/GenBank/DDBJ databases">
        <authorList>
            <person name="Feng X."/>
        </authorList>
    </citation>
    <scope>NUCLEOTIDE SEQUENCE [LARGE SCALE GENOMIC DNA]</scope>
    <source>
        <strain evidence="2 3">JCM31066</strain>
    </source>
</reference>
<comment type="caution">
    <text evidence="2">The sequence shown here is derived from an EMBL/GenBank/DDBJ whole genome shotgun (WGS) entry which is preliminary data.</text>
</comment>
<proteinExistence type="predicted"/>
<dbReference type="EMBL" id="JACHVB010000011">
    <property type="protein sequence ID" value="MBC2592824.1"/>
    <property type="molecule type" value="Genomic_DNA"/>
</dbReference>
<keyword evidence="3" id="KW-1185">Reference proteome</keyword>
<evidence type="ECO:0000259" key="1">
    <source>
        <dbReference type="Pfam" id="PF19763"/>
    </source>
</evidence>
<dbReference type="AlphaFoldDB" id="A0A842HB71"/>
<dbReference type="InterPro" id="IPR046217">
    <property type="entry name" value="DUF6250"/>
</dbReference>
<dbReference type="RefSeq" id="WP_185673839.1">
    <property type="nucleotide sequence ID" value="NZ_JACHVB010000011.1"/>
</dbReference>
<feature type="domain" description="DUF6250" evidence="1">
    <location>
        <begin position="54"/>
        <end position="220"/>
    </location>
</feature>
<organism evidence="2 3">
    <name type="scientific">Ruficoccus amylovorans</name>
    <dbReference type="NCBI Taxonomy" id="1804625"/>
    <lineage>
        <taxon>Bacteria</taxon>
        <taxon>Pseudomonadati</taxon>
        <taxon>Verrucomicrobiota</taxon>
        <taxon>Opitutia</taxon>
        <taxon>Puniceicoccales</taxon>
        <taxon>Cerasicoccaceae</taxon>
        <taxon>Ruficoccus</taxon>
    </lineage>
</organism>
<name>A0A842HB71_9BACT</name>
<dbReference type="Gene3D" id="2.60.120.200">
    <property type="match status" value="1"/>
</dbReference>